<sequence length="39" mass="4498">MSEKIIEYLYLKNPKTTVFDCTIGEGGISKEIIKHRNDI</sequence>
<name>A0A382N6F2_9ZZZZ</name>
<evidence type="ECO:0008006" key="2">
    <source>
        <dbReference type="Google" id="ProtNLM"/>
    </source>
</evidence>
<gene>
    <name evidence="1" type="ORF">METZ01_LOCUS309510</name>
</gene>
<dbReference type="EMBL" id="UINC01098265">
    <property type="protein sequence ID" value="SVC56656.1"/>
    <property type="molecule type" value="Genomic_DNA"/>
</dbReference>
<reference evidence="1" key="1">
    <citation type="submission" date="2018-05" db="EMBL/GenBank/DDBJ databases">
        <authorList>
            <person name="Lanie J.A."/>
            <person name="Ng W.-L."/>
            <person name="Kazmierczak K.M."/>
            <person name="Andrzejewski T.M."/>
            <person name="Davidsen T.M."/>
            <person name="Wayne K.J."/>
            <person name="Tettelin H."/>
            <person name="Glass J.I."/>
            <person name="Rusch D."/>
            <person name="Podicherti R."/>
            <person name="Tsui H.-C.T."/>
            <person name="Winkler M.E."/>
        </authorList>
    </citation>
    <scope>NUCLEOTIDE SEQUENCE</scope>
</reference>
<dbReference type="AlphaFoldDB" id="A0A382N6F2"/>
<evidence type="ECO:0000313" key="1">
    <source>
        <dbReference type="EMBL" id="SVC56656.1"/>
    </source>
</evidence>
<protein>
    <recommendedName>
        <fullName evidence="2">SAM-dependent MTase RsmB/NOP-type domain-containing protein</fullName>
    </recommendedName>
</protein>
<organism evidence="1">
    <name type="scientific">marine metagenome</name>
    <dbReference type="NCBI Taxonomy" id="408172"/>
    <lineage>
        <taxon>unclassified sequences</taxon>
        <taxon>metagenomes</taxon>
        <taxon>ecological metagenomes</taxon>
    </lineage>
</organism>
<feature type="non-terminal residue" evidence="1">
    <location>
        <position position="39"/>
    </location>
</feature>
<proteinExistence type="predicted"/>
<accession>A0A382N6F2</accession>